<comment type="caution">
    <text evidence="5">The sequence shown here is derived from an EMBL/GenBank/DDBJ whole genome shotgun (WGS) entry which is preliminary data.</text>
</comment>
<feature type="region of interest" description="Disordered" evidence="2">
    <location>
        <begin position="1867"/>
        <end position="1913"/>
    </location>
</feature>
<reference evidence="5" key="1">
    <citation type="journal article" date="2019" name="Sci. Rep.">
        <title>Draft genome of Tanacetum cinerariifolium, the natural source of mosquito coil.</title>
        <authorList>
            <person name="Yamashiro T."/>
            <person name="Shiraishi A."/>
            <person name="Satake H."/>
            <person name="Nakayama K."/>
        </authorList>
    </citation>
    <scope>NUCLEOTIDE SEQUENCE</scope>
</reference>
<protein>
    <submittedName>
        <fullName evidence="5">Retrovirus-related Pol polyprotein from transposon TNT 1-94</fullName>
    </submittedName>
</protein>
<feature type="compositionally biased region" description="Basic and acidic residues" evidence="2">
    <location>
        <begin position="1312"/>
        <end position="1325"/>
    </location>
</feature>
<feature type="non-terminal residue" evidence="5">
    <location>
        <position position="1"/>
    </location>
</feature>
<feature type="compositionally biased region" description="Low complexity" evidence="2">
    <location>
        <begin position="531"/>
        <end position="541"/>
    </location>
</feature>
<dbReference type="PANTHER" id="PTHR11439:SF509">
    <property type="entry name" value="RNA-DIRECTED DNA POLYMERASE"/>
    <property type="match status" value="1"/>
</dbReference>
<feature type="domain" description="Reverse transcriptase Ty1/copia-type" evidence="3">
    <location>
        <begin position="1468"/>
        <end position="1534"/>
    </location>
</feature>
<dbReference type="InterPro" id="IPR043502">
    <property type="entry name" value="DNA/RNA_pol_sf"/>
</dbReference>
<dbReference type="SUPFAM" id="SSF57756">
    <property type="entry name" value="Retrovirus zinc finger-like domains"/>
    <property type="match status" value="1"/>
</dbReference>
<feature type="region of interest" description="Disordered" evidence="2">
    <location>
        <begin position="127"/>
        <end position="151"/>
    </location>
</feature>
<feature type="compositionally biased region" description="Basic residues" evidence="2">
    <location>
        <begin position="515"/>
        <end position="528"/>
    </location>
</feature>
<dbReference type="SUPFAM" id="SSF56672">
    <property type="entry name" value="DNA/RNA polymerases"/>
    <property type="match status" value="1"/>
</dbReference>
<evidence type="ECO:0000259" key="4">
    <source>
        <dbReference type="Pfam" id="PF25597"/>
    </source>
</evidence>
<feature type="compositionally biased region" description="Pro residues" evidence="2">
    <location>
        <begin position="1874"/>
        <end position="1898"/>
    </location>
</feature>
<sequence>RKPDISFLHVFGALCYPKNDREDIGKLGANGDIGFFIGYSVDSCAYRVYNRRTKKIMETMNVSFDELFAMAFEQCNSKPRLQRMTFGHISSGLDLTYAPSTITSQQPSEGELDLLFEAMYDDYIGGQPSATARTVSPAQEPQVHQSSTASTTIADTASIPTNSSSHATNVPISSQDVDELNPNVMVNGNTFVNPFANSSTNAAASSSHQNSRLFVRGYRQEEGIDFEESFALVARMEAIRIFLAYATHKSFTVFQMDVKTAFVHGSLKEDVYVCQPKGFIDADHPSHVYKLKKALYGLKQAPRAWYDKLSKFLLQNHFFKGTIDPTLFIRRFQDDILAKLTEKHLKEVKRIFHYLRGTVNTGLWYTKDSGFELTGFLDADNAGCKDTFKSTFGGAQFLGEKLREIFGTSGKHNVSQMISQDILIDFYQTILWICMELHQRPTICYFSRSYKAVKTEMELELEQTQQGSSHEVLVSTEGVEELKRILIMNENHELYNESYVLCDRVMNPLAAQQERKHRKEHGTRKGRHPTSSSSAFDQPSSFHLNDDDDDGNGKWTSRTSTPSPILINGNPSRVNIKQLCGRGTITLSWKPCNGGSSKLILPVHRIRRWRCNLTPAESKFKTPMLDHQDKYMMKAQVIKDDGWFGVHEDGRNLEANGTTSIRFDISKVECYNYHRRGHFVRECRSPKDTRRNVPVETQKRNVPVETSTSNALVSQCDVVGSYDWSFQAEEEPTNYSLMVFTSSSSYSSDNDVASCSKACTKAYATLQSHYDKLTNDLRKSQFDVISYKIGLEPVEARILVYQQNETVFEEDIKLLKLDVQLRDTALVDLRKKFEKAKQEIDDLKLKLDKFQTSSKNLIYDSYKSGEGYHAVPPPYIGTFMPSKPDLVFHDAPTVNETVPTAFNVEFCPTKPNKVLSQANRLSAPLIEDWVSDSADDSEGEPKHTLIAPSCVQPTKHVKIPRPSVKTVEHPIPADDLRKDFSKSKGHSNSRNRKACFVSLCKNDTSHRHSHVVPTPVLTRSKLVPLTAARPVTTAVSHNNVPRPRPTKTVMTKLHLQPRRIINHRPSPQASNFHPRVTTAKALQGSPQHVLKDKRVIDSGCSRHMTRNMSYHSDFEEINGRYAAFGGNPKGGKIIDTECIVLSPDFKLPDENHAKGHINFKTMNKLVKGNLVRGLASKVFKNNHTCVACQRESNIEPLNRVLVTKPHHKTPYVLLLGRTPSIGFMRPFGFPLTILNTLDPLGKFDGKTDEGFLVGYSISNKARKGNVRQYVLFPIWSSGSKNPQDIDDDATFDVDKPESEVHVSPSSSTKIKKHDDKTKREAKGKSPVELSTGFRNLSEEFEDFSDNSINKVNAASTLAPAIGQISTNNTNTFSAAGPSNTTISPTHGKSSYVDPSQYPDDPNMPVLEDITYSDDEEDVGAEADFTNLETTITVSPIPTTRVHKDHPVTQINGDLSSATQTRSMTRMVKDQDLCKAFEKLMKDKFQMSSMGKLTFFLGLQVKQKPDGIFISQDKYVVKILRKFVLTDGKSASDPIDTEKPLLKDPDGEDVDVHTYRSMIGSLMYLTSSRPDIMFAVCACAHFQVTPKASHLHAVKRFLGASEWFDQILDFLNASVINYALTVNPTIYVSCIKQFLFSVSIKNVNDVVRLQALIDRKKVVISEDTVRQALRLDDAESINCLPNVEIFPELARMGYKKPSTKLTFYKVFFSGQWKFFIHTILQCMSAKRTAWNEFSSSIASAVICLATSRKFNFSKYICDSLVRNVDSSLKFYLYPRFLQLIIAAQVGDLTSHTTKYTSLTLTQKVFANMRRVGKGFFGVNTPLFKGMLVPQQVADDVDDVVADSVPADDAADVVADDVANDDVADVVAHADAEPTLPSPTPTTTPPPPQQEVTSTPPPSPHQYLIAQQSSPSQQP</sequence>
<organism evidence="5">
    <name type="scientific">Tanacetum cinerariifolium</name>
    <name type="common">Dalmatian daisy</name>
    <name type="synonym">Chrysanthemum cinerariifolium</name>
    <dbReference type="NCBI Taxonomy" id="118510"/>
    <lineage>
        <taxon>Eukaryota</taxon>
        <taxon>Viridiplantae</taxon>
        <taxon>Streptophyta</taxon>
        <taxon>Embryophyta</taxon>
        <taxon>Tracheophyta</taxon>
        <taxon>Spermatophyta</taxon>
        <taxon>Magnoliopsida</taxon>
        <taxon>eudicotyledons</taxon>
        <taxon>Gunneridae</taxon>
        <taxon>Pentapetalae</taxon>
        <taxon>asterids</taxon>
        <taxon>campanulids</taxon>
        <taxon>Asterales</taxon>
        <taxon>Asteraceae</taxon>
        <taxon>Asteroideae</taxon>
        <taxon>Anthemideae</taxon>
        <taxon>Anthemidinae</taxon>
        <taxon>Tanacetum</taxon>
    </lineage>
</organism>
<dbReference type="PANTHER" id="PTHR11439">
    <property type="entry name" value="GAG-POL-RELATED RETROTRANSPOSON"/>
    <property type="match status" value="1"/>
</dbReference>
<feature type="compositionally biased region" description="Polar residues" evidence="2">
    <location>
        <begin position="1903"/>
        <end position="1913"/>
    </location>
</feature>
<dbReference type="InterPro" id="IPR036875">
    <property type="entry name" value="Znf_CCHC_sf"/>
</dbReference>
<accession>A0A6L2JD29</accession>
<name>A0A6L2JD29_TANCI</name>
<dbReference type="InterPro" id="IPR057670">
    <property type="entry name" value="SH3_retrovirus"/>
</dbReference>
<feature type="region of interest" description="Disordered" evidence="2">
    <location>
        <begin position="511"/>
        <end position="569"/>
    </location>
</feature>
<evidence type="ECO:0000256" key="1">
    <source>
        <dbReference type="SAM" id="Coils"/>
    </source>
</evidence>
<feature type="compositionally biased region" description="Polar residues" evidence="2">
    <location>
        <begin position="128"/>
        <end position="145"/>
    </location>
</feature>
<evidence type="ECO:0000259" key="3">
    <source>
        <dbReference type="Pfam" id="PF07727"/>
    </source>
</evidence>
<feature type="domain" description="Reverse transcriptase Ty1/copia-type" evidence="3">
    <location>
        <begin position="205"/>
        <end position="334"/>
    </location>
</feature>
<evidence type="ECO:0000313" key="5">
    <source>
        <dbReference type="EMBL" id="GEU33835.1"/>
    </source>
</evidence>
<dbReference type="Pfam" id="PF25597">
    <property type="entry name" value="SH3_retrovirus"/>
    <property type="match status" value="1"/>
</dbReference>
<dbReference type="Pfam" id="PF07727">
    <property type="entry name" value="RVT_2"/>
    <property type="match status" value="2"/>
</dbReference>
<gene>
    <name evidence="5" type="ORF">Tci_005813</name>
</gene>
<dbReference type="GO" id="GO:0008270">
    <property type="term" value="F:zinc ion binding"/>
    <property type="evidence" value="ECO:0007669"/>
    <property type="project" value="InterPro"/>
</dbReference>
<keyword evidence="1" id="KW-0175">Coiled coil</keyword>
<feature type="domain" description="Retroviral polymerase SH3-like" evidence="4">
    <location>
        <begin position="14"/>
        <end position="67"/>
    </location>
</feature>
<dbReference type="EMBL" id="BKCJ010000509">
    <property type="protein sequence ID" value="GEU33835.1"/>
    <property type="molecule type" value="Genomic_DNA"/>
</dbReference>
<dbReference type="InterPro" id="IPR013103">
    <property type="entry name" value="RVT_2"/>
</dbReference>
<proteinExistence type="predicted"/>
<feature type="coiled-coil region" evidence="1">
    <location>
        <begin position="826"/>
        <end position="853"/>
    </location>
</feature>
<feature type="region of interest" description="Disordered" evidence="2">
    <location>
        <begin position="1283"/>
        <end position="1330"/>
    </location>
</feature>
<evidence type="ECO:0000256" key="2">
    <source>
        <dbReference type="SAM" id="MobiDB-lite"/>
    </source>
</evidence>
<feature type="compositionally biased region" description="Polar residues" evidence="2">
    <location>
        <begin position="554"/>
        <end position="569"/>
    </location>
</feature>
<dbReference type="GO" id="GO:0003676">
    <property type="term" value="F:nucleic acid binding"/>
    <property type="evidence" value="ECO:0007669"/>
    <property type="project" value="InterPro"/>
</dbReference>